<dbReference type="AlphaFoldDB" id="A0A8B6M4N6"/>
<reference evidence="2 3" key="1">
    <citation type="submission" date="2019-05" db="EMBL/GenBank/DDBJ databases">
        <authorList>
            <person name="Farhan Ul Haque M."/>
        </authorList>
    </citation>
    <scope>NUCLEOTIDE SEQUENCE [LARGE SCALE GENOMIC DNA]</scope>
    <source>
        <strain evidence="2">2</strain>
    </source>
</reference>
<dbReference type="InterPro" id="IPR000182">
    <property type="entry name" value="GNAT_dom"/>
</dbReference>
<name>A0A8B6M4N6_METTU</name>
<organism evidence="2 3">
    <name type="scientific">Methylocella tundrae</name>
    <dbReference type="NCBI Taxonomy" id="227605"/>
    <lineage>
        <taxon>Bacteria</taxon>
        <taxon>Pseudomonadati</taxon>
        <taxon>Pseudomonadota</taxon>
        <taxon>Alphaproteobacteria</taxon>
        <taxon>Hyphomicrobiales</taxon>
        <taxon>Beijerinckiaceae</taxon>
        <taxon>Methylocella</taxon>
    </lineage>
</organism>
<accession>A0A8B6M4N6</accession>
<sequence length="180" mass="19825">MEQLRNYVAERTLKDGTMVAVRAVRPDDGPKIHKAFKGLSPDTVYSRFFGHKSDVSDAELSHITGVDFDRDVALLVTIGKGEDEMVIGGASYFAIDPAHPLNSADLAFTVEEEYQGLGVASDLLRRLIEIARQKGVARLEADVLADNQPMLAVFRHADAPVRLRREDDIIHVTLALDATK</sequence>
<dbReference type="RefSeq" id="WP_174512160.1">
    <property type="nucleotide sequence ID" value="NZ_CABFMQ020000076.1"/>
</dbReference>
<comment type="caution">
    <text evidence="2">The sequence shown here is derived from an EMBL/GenBank/DDBJ whole genome shotgun (WGS) entry which is preliminary data.</text>
</comment>
<evidence type="ECO:0000313" key="2">
    <source>
        <dbReference type="EMBL" id="VTZ49977.1"/>
    </source>
</evidence>
<dbReference type="GO" id="GO:0016747">
    <property type="term" value="F:acyltransferase activity, transferring groups other than amino-acyl groups"/>
    <property type="evidence" value="ECO:0007669"/>
    <property type="project" value="InterPro"/>
</dbReference>
<dbReference type="InterPro" id="IPR016181">
    <property type="entry name" value="Acyl_CoA_acyltransferase"/>
</dbReference>
<dbReference type="Proteomes" id="UP000485880">
    <property type="component" value="Unassembled WGS sequence"/>
</dbReference>
<dbReference type="PROSITE" id="PS51186">
    <property type="entry name" value="GNAT"/>
    <property type="match status" value="1"/>
</dbReference>
<dbReference type="CDD" id="cd04301">
    <property type="entry name" value="NAT_SF"/>
    <property type="match status" value="1"/>
</dbReference>
<gene>
    <name evidence="2" type="ORF">MPC4_20187</name>
</gene>
<dbReference type="Gene3D" id="3.40.630.30">
    <property type="match status" value="1"/>
</dbReference>
<keyword evidence="3" id="KW-1185">Reference proteome</keyword>
<dbReference type="Pfam" id="PF00583">
    <property type="entry name" value="Acetyltransf_1"/>
    <property type="match status" value="1"/>
</dbReference>
<evidence type="ECO:0000313" key="3">
    <source>
        <dbReference type="Proteomes" id="UP000485880"/>
    </source>
</evidence>
<dbReference type="SUPFAM" id="SSF55729">
    <property type="entry name" value="Acyl-CoA N-acyltransferases (Nat)"/>
    <property type="match status" value="1"/>
</dbReference>
<evidence type="ECO:0000259" key="1">
    <source>
        <dbReference type="PROSITE" id="PS51186"/>
    </source>
</evidence>
<dbReference type="EMBL" id="CABFMQ020000076">
    <property type="protein sequence ID" value="VTZ49977.1"/>
    <property type="molecule type" value="Genomic_DNA"/>
</dbReference>
<proteinExistence type="predicted"/>
<protein>
    <recommendedName>
        <fullName evidence="1">N-acetyltransferase domain-containing protein</fullName>
    </recommendedName>
</protein>
<feature type="domain" description="N-acetyltransferase" evidence="1">
    <location>
        <begin position="19"/>
        <end position="179"/>
    </location>
</feature>